<feature type="coiled-coil region" evidence="1">
    <location>
        <begin position="83"/>
        <end position="138"/>
    </location>
</feature>
<dbReference type="Proteomes" id="UP000500870">
    <property type="component" value="Chromosome 1"/>
</dbReference>
<protein>
    <submittedName>
        <fullName evidence="2">Uncharacterized protein</fullName>
    </submittedName>
</protein>
<dbReference type="RefSeq" id="WP_177319063.1">
    <property type="nucleotide sequence ID" value="NZ_CP050898.1"/>
</dbReference>
<proteinExistence type="predicted"/>
<sequence length="172" mass="18928">MANVTLMPAAEGSFISRMSTLFAELHTAGERHGEMPDEACDLICQAAWLISDAIISAPVTCEADIAGKLRHAANLIADPTGVYAHEQRALMAAVNDLQRLRKDEWAASREGGKVMTRRERIEAVIERLIAKLDDMDGDCDLEEGDDIEAAETDENENEPYCGFARDYWGEVA</sequence>
<organism evidence="2 3">
    <name type="scientific">Agrobacterium pusense</name>
    <dbReference type="NCBI Taxonomy" id="648995"/>
    <lineage>
        <taxon>Bacteria</taxon>
        <taxon>Pseudomonadati</taxon>
        <taxon>Pseudomonadota</taxon>
        <taxon>Alphaproteobacteria</taxon>
        <taxon>Hyphomicrobiales</taxon>
        <taxon>Rhizobiaceae</taxon>
        <taxon>Rhizobium/Agrobacterium group</taxon>
        <taxon>Agrobacterium</taxon>
    </lineage>
</organism>
<keyword evidence="1" id="KW-0175">Coiled coil</keyword>
<name>A0A6H0ZJ54_9HYPH</name>
<gene>
    <name evidence="2" type="ORF">FOB41_03255</name>
</gene>
<dbReference type="AlphaFoldDB" id="A0A6H0ZJ54"/>
<evidence type="ECO:0000313" key="2">
    <source>
        <dbReference type="EMBL" id="QIX20077.1"/>
    </source>
</evidence>
<reference evidence="2 3" key="1">
    <citation type="submission" date="2020-04" db="EMBL/GenBank/DDBJ databases">
        <title>FDA dAtabase for Regulatory Grade micrObial Sequences (FDA-ARGOS): Supporting development and validation of Infectious Disease Dx tests.</title>
        <authorList>
            <person name="Sciortino C."/>
            <person name="Tallon L."/>
            <person name="Sadzewicz L."/>
            <person name="Vavikolanu K."/>
            <person name="Mehta A."/>
            <person name="Aluvathingal J."/>
            <person name="Nadendla S."/>
            <person name="Nandy P."/>
            <person name="Geyer C."/>
            <person name="Yan Y."/>
            <person name="Sichtig H."/>
        </authorList>
    </citation>
    <scope>NUCLEOTIDE SEQUENCE [LARGE SCALE GENOMIC DNA]</scope>
    <source>
        <strain evidence="2 3">FDAARGOS_633</strain>
    </source>
</reference>
<dbReference type="EMBL" id="CP050898">
    <property type="protein sequence ID" value="QIX20077.1"/>
    <property type="molecule type" value="Genomic_DNA"/>
</dbReference>
<evidence type="ECO:0000256" key="1">
    <source>
        <dbReference type="SAM" id="Coils"/>
    </source>
</evidence>
<evidence type="ECO:0000313" key="3">
    <source>
        <dbReference type="Proteomes" id="UP000500870"/>
    </source>
</evidence>
<accession>A0A6H0ZJ54</accession>